<dbReference type="InterPro" id="IPR050480">
    <property type="entry name" value="CysZ-like"/>
</dbReference>
<accession>I4AI30</accession>
<evidence type="ECO:0000256" key="3">
    <source>
        <dbReference type="ARBA" id="ARBA00022475"/>
    </source>
</evidence>
<dbReference type="InterPro" id="IPR059112">
    <property type="entry name" value="CysZ/EI24"/>
</dbReference>
<dbReference type="KEGG" id="fli:Fleli_1177"/>
<dbReference type="HOGENOM" id="CLU_093767_0_0_10"/>
<evidence type="ECO:0000313" key="11">
    <source>
        <dbReference type="EMBL" id="AFM03615.1"/>
    </source>
</evidence>
<evidence type="ECO:0000256" key="7">
    <source>
        <dbReference type="ARBA" id="ARBA00022989"/>
    </source>
</evidence>
<dbReference type="eggNOG" id="COG2981">
    <property type="taxonomic scope" value="Bacteria"/>
</dbReference>
<feature type="transmembrane region" description="Helical" evidence="10">
    <location>
        <begin position="29"/>
        <end position="52"/>
    </location>
</feature>
<keyword evidence="8" id="KW-0764">Sulfate transport</keyword>
<keyword evidence="6 10" id="KW-0812">Transmembrane</keyword>
<sequence length="253" mass="29037">MNPLKKFWLGIRLYGKALSFTREHNLWKYYILPALLNVIIFVSVGVICYFFVGNTIEWLEGIFKLDNPINWWQTALSYFVKILVSVTAFLIYFKSYKYLMLILLSPALSIVAAKVQGILHPEHPNEDFHFPQFLHDLKRGLTINLTNLAIELSITIPLILIGLFLSFLSPFTTILIILVESYFLGFGMIDLRNEFMKLDVKESRAVVKRNLPFAIGVGISMYFMIWIPSLGILFAPIWACVSAGLGIYELEEN</sequence>
<evidence type="ECO:0000256" key="1">
    <source>
        <dbReference type="ARBA" id="ARBA00004141"/>
    </source>
</evidence>
<proteinExistence type="predicted"/>
<dbReference type="GO" id="GO:0000103">
    <property type="term" value="P:sulfate assimilation"/>
    <property type="evidence" value="ECO:0007669"/>
    <property type="project" value="TreeGrafter"/>
</dbReference>
<keyword evidence="5" id="KW-0028">Amino-acid biosynthesis</keyword>
<keyword evidence="12" id="KW-1185">Reference proteome</keyword>
<evidence type="ECO:0000256" key="4">
    <source>
        <dbReference type="ARBA" id="ARBA00022519"/>
    </source>
</evidence>
<evidence type="ECO:0000256" key="5">
    <source>
        <dbReference type="ARBA" id="ARBA00022605"/>
    </source>
</evidence>
<gene>
    <name evidence="11" type="ordered locus">Fleli_1177</name>
</gene>
<keyword evidence="4" id="KW-0997">Cell inner membrane</keyword>
<evidence type="ECO:0000256" key="9">
    <source>
        <dbReference type="ARBA" id="ARBA00023136"/>
    </source>
</evidence>
<dbReference type="AlphaFoldDB" id="I4AI30"/>
<evidence type="ECO:0000313" key="12">
    <source>
        <dbReference type="Proteomes" id="UP000006054"/>
    </source>
</evidence>
<feature type="transmembrane region" description="Helical" evidence="10">
    <location>
        <begin position="72"/>
        <end position="93"/>
    </location>
</feature>
<dbReference type="Proteomes" id="UP000006054">
    <property type="component" value="Chromosome"/>
</dbReference>
<feature type="transmembrane region" description="Helical" evidence="10">
    <location>
        <begin position="171"/>
        <end position="189"/>
    </location>
</feature>
<dbReference type="EMBL" id="CP003345">
    <property type="protein sequence ID" value="AFM03615.1"/>
    <property type="molecule type" value="Genomic_DNA"/>
</dbReference>
<keyword evidence="9 10" id="KW-0472">Membrane</keyword>
<keyword evidence="2" id="KW-0813">Transport</keyword>
<dbReference type="PANTHER" id="PTHR37468">
    <property type="entry name" value="SULFATE TRANSPORTER CYSZ"/>
    <property type="match status" value="1"/>
</dbReference>
<dbReference type="PANTHER" id="PTHR37468:SF1">
    <property type="entry name" value="SULFATE TRANSPORTER CYSZ"/>
    <property type="match status" value="1"/>
</dbReference>
<feature type="transmembrane region" description="Helical" evidence="10">
    <location>
        <begin position="145"/>
        <end position="165"/>
    </location>
</feature>
<evidence type="ECO:0000256" key="2">
    <source>
        <dbReference type="ARBA" id="ARBA00022448"/>
    </source>
</evidence>
<dbReference type="GO" id="GO:0009675">
    <property type="term" value="F:high-affinity sulfate:proton symporter activity"/>
    <property type="evidence" value="ECO:0007669"/>
    <property type="project" value="TreeGrafter"/>
</dbReference>
<keyword evidence="7 10" id="KW-1133">Transmembrane helix</keyword>
<reference evidence="12" key="1">
    <citation type="submission" date="2012-06" db="EMBL/GenBank/DDBJ databases">
        <title>The complete genome of Flexibacter litoralis DSM 6794.</title>
        <authorList>
            <person name="Lucas S."/>
            <person name="Copeland A."/>
            <person name="Lapidus A."/>
            <person name="Glavina del Rio T."/>
            <person name="Dalin E."/>
            <person name="Tice H."/>
            <person name="Bruce D."/>
            <person name="Goodwin L."/>
            <person name="Pitluck S."/>
            <person name="Peters L."/>
            <person name="Ovchinnikova G."/>
            <person name="Lu M."/>
            <person name="Kyrpides N."/>
            <person name="Mavromatis K."/>
            <person name="Ivanova N."/>
            <person name="Brettin T."/>
            <person name="Detter J.C."/>
            <person name="Han C."/>
            <person name="Larimer F."/>
            <person name="Land M."/>
            <person name="Hauser L."/>
            <person name="Markowitz V."/>
            <person name="Cheng J.-F."/>
            <person name="Hugenholtz P."/>
            <person name="Woyke T."/>
            <person name="Wu D."/>
            <person name="Spring S."/>
            <person name="Lang E."/>
            <person name="Kopitz M."/>
            <person name="Brambilla E."/>
            <person name="Klenk H.-P."/>
            <person name="Eisen J.A."/>
        </authorList>
    </citation>
    <scope>NUCLEOTIDE SEQUENCE [LARGE SCALE GENOMIC DNA]</scope>
    <source>
        <strain evidence="12">ATCC 23117 / DSM 6794 / NBRC 15988 / NCIMB 1366 / Sio-4</strain>
    </source>
</reference>
<organism evidence="11 12">
    <name type="scientific">Bernardetia litoralis (strain ATCC 23117 / DSM 6794 / NBRC 15988 / NCIMB 1366 / Fx l1 / Sio-4)</name>
    <name type="common">Flexibacter litoralis</name>
    <dbReference type="NCBI Taxonomy" id="880071"/>
    <lineage>
        <taxon>Bacteria</taxon>
        <taxon>Pseudomonadati</taxon>
        <taxon>Bacteroidota</taxon>
        <taxon>Cytophagia</taxon>
        <taxon>Cytophagales</taxon>
        <taxon>Bernardetiaceae</taxon>
        <taxon>Bernardetia</taxon>
    </lineage>
</organism>
<dbReference type="OrthoDB" id="9787566at2"/>
<dbReference type="GO" id="GO:0005886">
    <property type="term" value="C:plasma membrane"/>
    <property type="evidence" value="ECO:0007669"/>
    <property type="project" value="TreeGrafter"/>
</dbReference>
<protein>
    <submittedName>
        <fullName evidence="11">Uncharacterized protein involved in cysteine biosynthesis</fullName>
    </submittedName>
</protein>
<comment type="subcellular location">
    <subcellularLocation>
        <location evidence="1">Membrane</location>
        <topology evidence="1">Multi-pass membrane protein</topology>
    </subcellularLocation>
</comment>
<keyword evidence="3" id="KW-1003">Cell membrane</keyword>
<feature type="transmembrane region" description="Helical" evidence="10">
    <location>
        <begin position="210"/>
        <end position="227"/>
    </location>
</feature>
<evidence type="ECO:0000256" key="10">
    <source>
        <dbReference type="SAM" id="Phobius"/>
    </source>
</evidence>
<dbReference type="GO" id="GO:0019344">
    <property type="term" value="P:cysteine biosynthetic process"/>
    <property type="evidence" value="ECO:0007669"/>
    <property type="project" value="TreeGrafter"/>
</dbReference>
<evidence type="ECO:0000256" key="6">
    <source>
        <dbReference type="ARBA" id="ARBA00022692"/>
    </source>
</evidence>
<dbReference type="STRING" id="880071.Fleli_1177"/>
<evidence type="ECO:0000256" key="8">
    <source>
        <dbReference type="ARBA" id="ARBA00023032"/>
    </source>
</evidence>
<name>I4AI30_BERLS</name>
<dbReference type="Pfam" id="PF07264">
    <property type="entry name" value="EI24"/>
    <property type="match status" value="1"/>
</dbReference>
<dbReference type="RefSeq" id="WP_014797072.1">
    <property type="nucleotide sequence ID" value="NC_018018.1"/>
</dbReference>